<feature type="transmembrane region" description="Helical" evidence="1">
    <location>
        <begin position="12"/>
        <end position="30"/>
    </location>
</feature>
<evidence type="ECO:0000259" key="2">
    <source>
        <dbReference type="Pfam" id="PF11127"/>
    </source>
</evidence>
<keyword evidence="4" id="KW-1185">Reference proteome</keyword>
<evidence type="ECO:0000313" key="4">
    <source>
        <dbReference type="Proteomes" id="UP000790580"/>
    </source>
</evidence>
<sequence length="71" mass="7883">MKSNVGSVDRGIRSIIGIIILSMLLIPDSIRWFGLLGLIPIMTAFISFCPLYRLFGISTCKTTNNNHQKSV</sequence>
<comment type="caution">
    <text evidence="3">The sequence shown here is derived from an EMBL/GenBank/DDBJ whole genome shotgun (WGS) entry which is preliminary data.</text>
</comment>
<organism evidence="3 4">
    <name type="scientific">Evansella alkalicola</name>
    <dbReference type="NCBI Taxonomy" id="745819"/>
    <lineage>
        <taxon>Bacteria</taxon>
        <taxon>Bacillati</taxon>
        <taxon>Bacillota</taxon>
        <taxon>Bacilli</taxon>
        <taxon>Bacillales</taxon>
        <taxon>Bacillaceae</taxon>
        <taxon>Evansella</taxon>
    </lineage>
</organism>
<accession>A0ABS6JQU9</accession>
<proteinExistence type="predicted"/>
<dbReference type="Pfam" id="PF11127">
    <property type="entry name" value="YgaP-like_TM"/>
    <property type="match status" value="1"/>
</dbReference>
<dbReference type="EMBL" id="JAHQCR010000012">
    <property type="protein sequence ID" value="MBU9720104.1"/>
    <property type="molecule type" value="Genomic_DNA"/>
</dbReference>
<keyword evidence="1" id="KW-0812">Transmembrane</keyword>
<keyword evidence="1" id="KW-0472">Membrane</keyword>
<keyword evidence="1" id="KW-1133">Transmembrane helix</keyword>
<evidence type="ECO:0000313" key="3">
    <source>
        <dbReference type="EMBL" id="MBU9720104.1"/>
    </source>
</evidence>
<dbReference type="Proteomes" id="UP000790580">
    <property type="component" value="Unassembled WGS sequence"/>
</dbReference>
<feature type="transmembrane region" description="Helical" evidence="1">
    <location>
        <begin position="36"/>
        <end position="55"/>
    </location>
</feature>
<name>A0ABS6JQU9_9BACI</name>
<evidence type="ECO:0000256" key="1">
    <source>
        <dbReference type="SAM" id="Phobius"/>
    </source>
</evidence>
<reference evidence="3 4" key="1">
    <citation type="submission" date="2021-06" db="EMBL/GenBank/DDBJ databases">
        <title>Bacillus sp. RD4P76, an endophyte from a halophyte.</title>
        <authorList>
            <person name="Sun J.-Q."/>
        </authorList>
    </citation>
    <scope>NUCLEOTIDE SEQUENCE [LARGE SCALE GENOMIC DNA]</scope>
    <source>
        <strain evidence="3 4">JCM 17098</strain>
    </source>
</reference>
<protein>
    <submittedName>
        <fullName evidence="3">DUF2892 domain-containing protein</fullName>
    </submittedName>
</protein>
<gene>
    <name evidence="3" type="ORF">KS407_01440</name>
</gene>
<dbReference type="InterPro" id="IPR021309">
    <property type="entry name" value="YgaP-like_TM"/>
</dbReference>
<feature type="domain" description="Inner membrane protein YgaP-like transmembrane" evidence="2">
    <location>
        <begin position="1"/>
        <end position="62"/>
    </location>
</feature>